<dbReference type="Pfam" id="PF00990">
    <property type="entry name" value="GGDEF"/>
    <property type="match status" value="1"/>
</dbReference>
<dbReference type="PROSITE" id="PS50112">
    <property type="entry name" value="PAS"/>
    <property type="match status" value="1"/>
</dbReference>
<sequence length="465" mass="51674">MQSISSFNLVDLLLDAVCVVQVDSTIVFVSPAFERIFGYAPDEVIGKRMLDLVHPDDLAATQHQAQIVTQGELQLQFENRYVRKDGSIAHIRWTARWLPDMQVRLAVAHDITERKATESMQAVIYAISEAAHTTHNLQALFLHIHQIVGGLLPATNFAVALYDPHDDRLSFPYHVNEHLPAPEPMALAEDARYAEVIRGGATLLLTPDALVAKATHWRPASHAAQAATAAAPGAQGPLYWLGVPLQTQRGPLGALVLQSYTEQGRYTDKDKELLQFVSTQVAAAIERKQMYERLEHMAQYDQLTHLPNRQLFLDRLKTALARARREQTLLSLLFIDLDRFKEVNDTLGHAMGDLLLQRVAQRLLECVRASDTVARLGGDEFVVLLEGGQAREHATTAANKILAAFGQDFDLEGQRLYIQPSIGVAIYPEHGGEEHHLLGHADEAMYLSKRNGGNQVRVALVSQHS</sequence>
<dbReference type="SMART" id="SM00091">
    <property type="entry name" value="PAS"/>
    <property type="match status" value="1"/>
</dbReference>
<dbReference type="GO" id="GO:0052621">
    <property type="term" value="F:diguanylate cyclase activity"/>
    <property type="evidence" value="ECO:0007669"/>
    <property type="project" value="UniProtKB-EC"/>
</dbReference>
<name>A0ABT5RZG0_9BURK</name>
<dbReference type="InterPro" id="IPR029787">
    <property type="entry name" value="Nucleotide_cyclase"/>
</dbReference>
<dbReference type="Proteomes" id="UP001148932">
    <property type="component" value="Unassembled WGS sequence"/>
</dbReference>
<dbReference type="CDD" id="cd00130">
    <property type="entry name" value="PAS"/>
    <property type="match status" value="1"/>
</dbReference>
<keyword evidence="3" id="KW-0808">Transferase</keyword>
<dbReference type="SUPFAM" id="SSF55073">
    <property type="entry name" value="Nucleotide cyclase"/>
    <property type="match status" value="1"/>
</dbReference>
<dbReference type="Pfam" id="PF13185">
    <property type="entry name" value="GAF_2"/>
    <property type="match status" value="1"/>
</dbReference>
<dbReference type="NCBIfam" id="TIGR00254">
    <property type="entry name" value="GGDEF"/>
    <property type="match status" value="1"/>
</dbReference>
<comment type="caution">
    <text evidence="3">The sequence shown here is derived from an EMBL/GenBank/DDBJ whole genome shotgun (WGS) entry which is preliminary data.</text>
</comment>
<dbReference type="SUPFAM" id="SSF55785">
    <property type="entry name" value="PYP-like sensor domain (PAS domain)"/>
    <property type="match status" value="1"/>
</dbReference>
<dbReference type="InterPro" id="IPR000160">
    <property type="entry name" value="GGDEF_dom"/>
</dbReference>
<dbReference type="Gene3D" id="3.30.450.20">
    <property type="entry name" value="PAS domain"/>
    <property type="match status" value="1"/>
</dbReference>
<dbReference type="InterPro" id="IPR029016">
    <property type="entry name" value="GAF-like_dom_sf"/>
</dbReference>
<dbReference type="Pfam" id="PF08447">
    <property type="entry name" value="PAS_3"/>
    <property type="match status" value="1"/>
</dbReference>
<gene>
    <name evidence="3" type="ORF">OIN59_16715</name>
</gene>
<evidence type="ECO:0000259" key="2">
    <source>
        <dbReference type="PROSITE" id="PS50887"/>
    </source>
</evidence>
<reference evidence="3" key="1">
    <citation type="submission" date="2022-10" db="EMBL/GenBank/DDBJ databases">
        <title>Description of microaerobic benzene degrading bacteria.</title>
        <authorList>
            <person name="Bedics A."/>
            <person name="Tancsics A."/>
            <person name="Banerjee S."/>
        </authorList>
    </citation>
    <scope>NUCLEOTIDE SEQUENCE</scope>
    <source>
        <strain evidence="3">D2M1</strain>
    </source>
</reference>
<feature type="domain" description="GGDEF" evidence="2">
    <location>
        <begin position="328"/>
        <end position="461"/>
    </location>
</feature>
<evidence type="ECO:0000313" key="3">
    <source>
        <dbReference type="EMBL" id="MDD2179081.1"/>
    </source>
</evidence>
<keyword evidence="3" id="KW-0548">Nucleotidyltransferase</keyword>
<keyword evidence="4" id="KW-1185">Reference proteome</keyword>
<dbReference type="EMBL" id="JAPCKI010000010">
    <property type="protein sequence ID" value="MDD2179081.1"/>
    <property type="molecule type" value="Genomic_DNA"/>
</dbReference>
<dbReference type="NCBIfam" id="TIGR00229">
    <property type="entry name" value="sensory_box"/>
    <property type="match status" value="1"/>
</dbReference>
<dbReference type="InterPro" id="IPR043128">
    <property type="entry name" value="Rev_trsase/Diguanyl_cyclase"/>
</dbReference>
<dbReference type="PANTHER" id="PTHR46663:SF3">
    <property type="entry name" value="SLL0267 PROTEIN"/>
    <property type="match status" value="1"/>
</dbReference>
<dbReference type="PANTHER" id="PTHR46663">
    <property type="entry name" value="DIGUANYLATE CYCLASE DGCT-RELATED"/>
    <property type="match status" value="1"/>
</dbReference>
<evidence type="ECO:0000313" key="4">
    <source>
        <dbReference type="Proteomes" id="UP001148932"/>
    </source>
</evidence>
<organism evidence="3 4">
    <name type="scientific">Acidovorax benzenivorans</name>
    <dbReference type="NCBI Taxonomy" id="2987520"/>
    <lineage>
        <taxon>Bacteria</taxon>
        <taxon>Pseudomonadati</taxon>
        <taxon>Pseudomonadota</taxon>
        <taxon>Betaproteobacteria</taxon>
        <taxon>Burkholderiales</taxon>
        <taxon>Comamonadaceae</taxon>
        <taxon>Acidovorax</taxon>
    </lineage>
</organism>
<dbReference type="InterPro" id="IPR013655">
    <property type="entry name" value="PAS_fold_3"/>
</dbReference>
<accession>A0ABT5RZG0</accession>
<dbReference type="SMART" id="SM00065">
    <property type="entry name" value="GAF"/>
    <property type="match status" value="1"/>
</dbReference>
<dbReference type="Gene3D" id="3.30.70.270">
    <property type="match status" value="1"/>
</dbReference>
<dbReference type="InterPro" id="IPR000014">
    <property type="entry name" value="PAS"/>
</dbReference>
<proteinExistence type="predicted"/>
<protein>
    <submittedName>
        <fullName evidence="3">Diguanylate cyclase</fullName>
        <ecNumber evidence="3">2.7.7.65</ecNumber>
    </submittedName>
</protein>
<dbReference type="PROSITE" id="PS50887">
    <property type="entry name" value="GGDEF"/>
    <property type="match status" value="1"/>
</dbReference>
<dbReference type="EC" id="2.7.7.65" evidence="3"/>
<evidence type="ECO:0000259" key="1">
    <source>
        <dbReference type="PROSITE" id="PS50112"/>
    </source>
</evidence>
<dbReference type="SUPFAM" id="SSF55781">
    <property type="entry name" value="GAF domain-like"/>
    <property type="match status" value="1"/>
</dbReference>
<dbReference type="Gene3D" id="3.30.450.40">
    <property type="match status" value="1"/>
</dbReference>
<dbReference type="SMART" id="SM00267">
    <property type="entry name" value="GGDEF"/>
    <property type="match status" value="1"/>
</dbReference>
<dbReference type="RefSeq" id="WP_274112201.1">
    <property type="nucleotide sequence ID" value="NZ_JAPCKI010000010.1"/>
</dbReference>
<dbReference type="InterPro" id="IPR003018">
    <property type="entry name" value="GAF"/>
</dbReference>
<dbReference type="InterPro" id="IPR035965">
    <property type="entry name" value="PAS-like_dom_sf"/>
</dbReference>
<feature type="domain" description="PAS" evidence="1">
    <location>
        <begin position="9"/>
        <end position="72"/>
    </location>
</feature>
<dbReference type="CDD" id="cd01949">
    <property type="entry name" value="GGDEF"/>
    <property type="match status" value="1"/>
</dbReference>
<dbReference type="InterPro" id="IPR052163">
    <property type="entry name" value="DGC-Regulatory_Protein"/>
</dbReference>